<evidence type="ECO:0000313" key="2">
    <source>
        <dbReference type="EMBL" id="QGM46411.1"/>
    </source>
</evidence>
<feature type="transmembrane region" description="Helical" evidence="1">
    <location>
        <begin position="209"/>
        <end position="227"/>
    </location>
</feature>
<protein>
    <submittedName>
        <fullName evidence="2">Uncharacterized protein</fullName>
    </submittedName>
</protein>
<keyword evidence="3" id="KW-1185">Reference proteome</keyword>
<feature type="transmembrane region" description="Helical" evidence="1">
    <location>
        <begin position="49"/>
        <end position="71"/>
    </location>
</feature>
<dbReference type="EMBL" id="CP046052">
    <property type="protein sequence ID" value="QGM46411.1"/>
    <property type="molecule type" value="Genomic_DNA"/>
</dbReference>
<dbReference type="Proteomes" id="UP000309061">
    <property type="component" value="Chromosome"/>
</dbReference>
<feature type="transmembrane region" description="Helical" evidence="1">
    <location>
        <begin position="178"/>
        <end position="197"/>
    </location>
</feature>
<dbReference type="OrthoDB" id="8453968at2"/>
<dbReference type="KEGG" id="mhey:H2LOC_012290"/>
<accession>A0A6B8KHD2</accession>
<evidence type="ECO:0000313" key="3">
    <source>
        <dbReference type="Proteomes" id="UP000309061"/>
    </source>
</evidence>
<feature type="transmembrane region" description="Helical" evidence="1">
    <location>
        <begin position="124"/>
        <end position="142"/>
    </location>
</feature>
<keyword evidence="1" id="KW-0812">Transmembrane</keyword>
<keyword evidence="1" id="KW-0472">Membrane</keyword>
<sequence>MTSAASAIPATNRRIEDWFVGLALLLLVVGFAPTFYLKPVFEAGKPLTLLVIAHGVTTTAWIVVFAFQYFAVNAGSRERHKTVGVIGAVLFGLVVALSLVTAVARVASASPQVSGPAPLIGLAYPFWVLFEVTLFGIGALASVRRPEWHRHFQFAGFFSFIAPATARALRFVVPAGPIVTYGSLLISILLYVGATRLKDVRSGRISRAAVVALGIQFLTLLLLFFSLDGASLWLQFASALTGYPQ</sequence>
<keyword evidence="1" id="KW-1133">Transmembrane helix</keyword>
<dbReference type="RefSeq" id="WP_136496654.1">
    <property type="nucleotide sequence ID" value="NZ_CP046052.1"/>
</dbReference>
<feature type="transmembrane region" description="Helical" evidence="1">
    <location>
        <begin position="18"/>
        <end position="37"/>
    </location>
</feature>
<name>A0A6B8KHD2_9HYPH</name>
<proteinExistence type="predicted"/>
<gene>
    <name evidence="2" type="ORF">H2LOC_012290</name>
</gene>
<dbReference type="AlphaFoldDB" id="A0A6B8KHD2"/>
<reference evidence="2 3" key="1">
    <citation type="submission" date="2019-11" db="EMBL/GenBank/DDBJ databases">
        <title>The genome sequence of Methylocystis heyeri.</title>
        <authorList>
            <person name="Oshkin I.Y."/>
            <person name="Miroshnikov K."/>
            <person name="Dedysh S.N."/>
        </authorList>
    </citation>
    <scope>NUCLEOTIDE SEQUENCE [LARGE SCALE GENOMIC DNA]</scope>
    <source>
        <strain evidence="2 3">H2</strain>
    </source>
</reference>
<feature type="transmembrane region" description="Helical" evidence="1">
    <location>
        <begin position="154"/>
        <end position="172"/>
    </location>
</feature>
<organism evidence="2 3">
    <name type="scientific">Methylocystis heyeri</name>
    <dbReference type="NCBI Taxonomy" id="391905"/>
    <lineage>
        <taxon>Bacteria</taxon>
        <taxon>Pseudomonadati</taxon>
        <taxon>Pseudomonadota</taxon>
        <taxon>Alphaproteobacteria</taxon>
        <taxon>Hyphomicrobiales</taxon>
        <taxon>Methylocystaceae</taxon>
        <taxon>Methylocystis</taxon>
    </lineage>
</organism>
<feature type="transmembrane region" description="Helical" evidence="1">
    <location>
        <begin position="83"/>
        <end position="104"/>
    </location>
</feature>
<evidence type="ECO:0000256" key="1">
    <source>
        <dbReference type="SAM" id="Phobius"/>
    </source>
</evidence>